<comment type="caution">
    <text evidence="1">The sequence shown here is derived from an EMBL/GenBank/DDBJ whole genome shotgun (WGS) entry which is preliminary data.</text>
</comment>
<protein>
    <submittedName>
        <fullName evidence="1">Uncharacterized protein</fullName>
    </submittedName>
</protein>
<dbReference type="Proteomes" id="UP001235064">
    <property type="component" value="Unassembled WGS sequence"/>
</dbReference>
<organism evidence="1 2">
    <name type="scientific">Microbacterium candidum</name>
    <dbReference type="NCBI Taxonomy" id="3041922"/>
    <lineage>
        <taxon>Bacteria</taxon>
        <taxon>Bacillati</taxon>
        <taxon>Actinomycetota</taxon>
        <taxon>Actinomycetes</taxon>
        <taxon>Micrococcales</taxon>
        <taxon>Microbacteriaceae</taxon>
        <taxon>Microbacterium</taxon>
    </lineage>
</organism>
<reference evidence="1 2" key="1">
    <citation type="submission" date="2023-06" db="EMBL/GenBank/DDBJ databases">
        <title>Microbacterium sp. nov., isolated from a waste landfill.</title>
        <authorList>
            <person name="Wen W."/>
        </authorList>
    </citation>
    <scope>NUCLEOTIDE SEQUENCE [LARGE SCALE GENOMIC DNA]</scope>
    <source>
        <strain evidence="1 2">ASV49</strain>
    </source>
</reference>
<evidence type="ECO:0000313" key="1">
    <source>
        <dbReference type="EMBL" id="MDL9978734.1"/>
    </source>
</evidence>
<dbReference type="EMBL" id="JASXSZ010000001">
    <property type="protein sequence ID" value="MDL9978734.1"/>
    <property type="molecule type" value="Genomic_DNA"/>
</dbReference>
<proteinExistence type="predicted"/>
<accession>A0ABT7MWC2</accession>
<gene>
    <name evidence="1" type="ORF">QSV35_05290</name>
</gene>
<evidence type="ECO:0000313" key="2">
    <source>
        <dbReference type="Proteomes" id="UP001235064"/>
    </source>
</evidence>
<name>A0ABT7MWC2_9MICO</name>
<keyword evidence="2" id="KW-1185">Reference proteome</keyword>
<dbReference type="RefSeq" id="WP_286287408.1">
    <property type="nucleotide sequence ID" value="NZ_JASXSZ010000001.1"/>
</dbReference>
<sequence length="658" mass="70931">MAAQRPLAAYATTTTSVSFDDYDLHRYGHLNWQLLTARSVDASGHVSGFTYGSGTGPGQRPDQHGVTWPVPSYYDATLGSGGYAAVSAWPMQALALYAVAKSGWETSGWNVYQDMAEGAACVDDAARAAIALATDYLRNGTTASLTAAKALLTFTCHLTTMEGKVYNFAWLDAPSIYTWDPAVQGQNAHYMYRTEFNRRTAYPAAPGGDRSLWMQSAPGPCDPADPAIITSGGAPIPAPPFVSHPAYSIYMDDLIATNGSDVAAVYNGPLYSDATSGPTSYLTNIKKDWTTSTHNLGAKDARQLWALAMGLQMMQKVKATSPGGVFTTDDAFFAAFLENHLNRVLTNCLQYDMGTLDTRLASFFLAGLSEYFRIRWIGAGYGTYSALATTTTGYDGPPTQSAVYAKIDQAINRVIATQFVGSSGDWRNGIFIDDATSGNWQAWGQVQIYALARAYRLKRDLGQTDAALGSFLDIISYSADNFYGMQAYHYADVTGNNRRTRERIPSITGWAAKFQTNDTQIVYHNSSIVAGLIELAKAWEQSGRTTATTRRDAYLEQARAAASWFIGNNSLIDNSPNITWPMWAAKTADSSSTPGGSGAFLDQITVNPILSGGTCTTSTPARKADAGGESTAEGLWAMVLIKDAIATYGLSPVYSFDL</sequence>